<protein>
    <recommendedName>
        <fullName evidence="4">Retention module-containing protein</fullName>
    </recommendedName>
</protein>
<accession>A0A1J0VBX3</accession>
<sequence length="2284" mass="229916">MTIATIISITGQAWARDASGNLRELQVGDTLQEGETLVTSDNGRVELDFADGIGDPTVIEGVQEVVMTPDLDAEQPVDAEDASVQDEDLQALLAAIEEGEGDLLADLDATAAGGGAGGEGGGHDFVRLARITENLNPLSYEYGLTSLEGTSEIEGQALDEEPDSFPTVDTIDLDGDGDMVWESALPETGSGGGTLTTSGAFQIDTGNDLLALIEVQDAAGNWVEIGADGTQVTGLYGILTVNTDGSWSYTLEENTLDHDAIDAVGTADQVQDLFGVRVTDDDGDVSPVATLTIDVNDDGPVASDYDHATAITEGSGDTVLAADAADALGIGAGADGIEVALEDIAFTNQGTTGGSLTIDDAGQLVYTAPASVDSTAGAVTETFEYTVVDQDGDSVTRQVTVDVSDAGDPTLSASNGLLADEDDLPTIGNADLAAGDDSPTLSGTLSFDNSTSLDAFDLSTLTLSVGTDGDTGLTTLDGSAVTATWVGNQLIGHTGTDASVEANQVFVIDVTNVTQSGANYALTLLQPIQHADPTDPAAFEDNVDFTVDVSLQDTDGSEATTSISVAIDDDMPTVVSNGEATPIVAAVAEDALSTSAGDTGDLTDGNLDAGQTLTSDEASGTLGSLASLVTVNDGADAPASVRFGLQSTTDGLPTLYSGGVLLSYDVTDADQDGVNDTLTAKAGGDIIFTLTVNANGSWSFDLDGPLDHVATDSDTTTALVTGDETSVDAIDFSGLVSVAVEDADGDVATLDGLAAGAFTVTVENDLPTVVSNGQATPVVAAVAEDALSTSAGDTGDLTDGNLDAGQTLASDEASGTLGSLASLITVNDGADAPASVRFGLQSTTDGLPTLYSGGVLLSYDVTDADQDGVNDTLTAKAGGDIIFTLTVNANGSWSFDLDGPLDHVATDSDTTTALVTGDETSVDAIDFSGLVSVAVEDADGDVATLDGLAAGAFTVTVENDLPTVVSNGQATPVVAAVAEDALSTSAGDTGDLTDGNLDAGQTLASDEASGTLGSLASLITVNDGADAPASVRFGLQSTTDGLPTLYSGGVLLSYDVTDADQDGVNDTLTAKAGGDIIFTLTVNANGSWSFDLDGPLDHVATDSDTTTALVTGDETSVDAIDFSGLVSVAVEDADGDVATLDGLAAGAFTVTVENDLPTVVSNGQATPVVAAVAEDALSTSAGDTGDLTDGNLDAGQTLASDEASGTLGSLASLITVNDGADAPASVRFGLQSTTDGLPTLYSGGVLLSYDVTDADQDGVNDTLTAKAGGDIIFTLTVNANGSWSFDLDGPLDHVATDSDTTTALVTGDETSVDAIDFSGLVSVAVEDADGDVATLDGLAAGAFTVTVENDLPTVVSNGQATPIVAAVAEDALSTSAGDTGDLTDGNLDAGQTLASDEASGTLGSLASLITVNDGADAPASVRFGLQSTTDGLPTLYSGGVLLSYDVTDADQDGVNDTLTAKAGGDIIFTLTVNANGSWSFDLDGPLDHVATDSDTTTALVTGDETSVDAIDFSGLVSVAVEDADGDVATLDGLAAGAFTVTVENDLPTVVSNGQATPVVAAVAEDALSTSAGDTGDLTDGNLDAGQTLASDEASGTLGSLASLITVNDGADAPASVRFGLQSTTDGLPTLYSGGVLLSYDVTDADQDGVNDTLTAKAGGDIIFTLTVNANGSWSFDLDGPLDHVATDSDTTTALVTGEETSVDAIDFSGLVSVAVEDADGDVATLDGLAAGAFTVTVENDMPAPFYPQSGHVLLAVDDSGASEKTVTQSLNFLAGADGLGDIVFNLDLVDGRQAFLSVDGDQLYLNNEALFLQYADDSHHTIQAVTESGDVGFTATIDALGNVTYTIFSGSILTDSKITSVTDLSGIGGGNVPFKGLNIGTKQAADPDGTDDVLVSSEILPLTDSDQGTVNSTSTTLGVGQGAEVSGGEVVRYDLVSNLSIDDTNNAESYTFSGYQETLAFSQKVAVDGSQKEASFYLRIYSMDLGDSADGATSSLVSGPDGAGQLTLTVDEVKIYDDNGVEQTGHVTIEDGELLVSGMQDGWTFQIVSVDGNLDPEAFNAVEIQGAELGGDAITTSFKLGEFSYGEESTFSPVSFTLPVTGSDADGDSLDGQVAITVYPDSESIVGDAQGNDLSGTSGDDSLFGLEGDDTLTGGQGDDVLAGGLGADTFAWSFADNSGDQGTAGSPAVDLVTDFNLNEVSEGDVLQLNDLLPATGGDVGSYIHAVEDGEGNTLLHISSNGAFDGGFDANNADQIIALNGVSMEGVDSSAFIQSLIADGQLDIE</sequence>
<gene>
    <name evidence="2" type="ORF">BOX17_00305</name>
</gene>
<name>A0A1J0VBX3_9GAMM</name>
<dbReference type="InterPro" id="IPR047777">
    <property type="entry name" value="LapA-like_RM"/>
</dbReference>
<organism evidence="2 3">
    <name type="scientific">Halomonas aestuarii</name>
    <dbReference type="NCBI Taxonomy" id="1897729"/>
    <lineage>
        <taxon>Bacteria</taxon>
        <taxon>Pseudomonadati</taxon>
        <taxon>Pseudomonadota</taxon>
        <taxon>Gammaproteobacteria</taxon>
        <taxon>Oceanospirillales</taxon>
        <taxon>Halomonadaceae</taxon>
        <taxon>Halomonas</taxon>
    </lineage>
</organism>
<evidence type="ECO:0000313" key="2">
    <source>
        <dbReference type="EMBL" id="APE29534.1"/>
    </source>
</evidence>
<dbReference type="NCBIfam" id="TIGR01965">
    <property type="entry name" value="VCBS_repeat"/>
    <property type="match status" value="1"/>
</dbReference>
<evidence type="ECO:0000313" key="3">
    <source>
        <dbReference type="Proteomes" id="UP000181985"/>
    </source>
</evidence>
<dbReference type="GO" id="GO:0005509">
    <property type="term" value="F:calcium ion binding"/>
    <property type="evidence" value="ECO:0007669"/>
    <property type="project" value="InterPro"/>
</dbReference>
<dbReference type="Pfam" id="PF17963">
    <property type="entry name" value="Big_9"/>
    <property type="match status" value="1"/>
</dbReference>
<dbReference type="EMBL" id="CP018139">
    <property type="protein sequence ID" value="APE29534.1"/>
    <property type="molecule type" value="Genomic_DNA"/>
</dbReference>
<keyword evidence="1" id="KW-0106">Calcium</keyword>
<proteinExistence type="predicted"/>
<dbReference type="InterPro" id="IPR018511">
    <property type="entry name" value="Hemolysin-typ_Ca-bd_CS"/>
</dbReference>
<dbReference type="Pfam" id="PF00353">
    <property type="entry name" value="HemolysinCabind"/>
    <property type="match status" value="1"/>
</dbReference>
<evidence type="ECO:0008006" key="4">
    <source>
        <dbReference type="Google" id="ProtNLM"/>
    </source>
</evidence>
<dbReference type="KEGG" id="hsi:BOX17_00305"/>
<dbReference type="Proteomes" id="UP000181985">
    <property type="component" value="Chromosome"/>
</dbReference>
<keyword evidence="3" id="KW-1185">Reference proteome</keyword>
<dbReference type="RefSeq" id="WP_071941517.1">
    <property type="nucleotide sequence ID" value="NZ_CP018139.1"/>
</dbReference>
<dbReference type="NCBIfam" id="NF033682">
    <property type="entry name" value="retention_LapA"/>
    <property type="match status" value="1"/>
</dbReference>
<dbReference type="SUPFAM" id="SSF51120">
    <property type="entry name" value="beta-Roll"/>
    <property type="match status" value="1"/>
</dbReference>
<reference evidence="3" key="1">
    <citation type="submission" date="2016-11" db="EMBL/GenBank/DDBJ databases">
        <title>Halolamina sediminis sp. nov., an extremely halophilic archaeon isolated from solar salt.</title>
        <authorList>
            <person name="Koh H.-W."/>
            <person name="Rani S."/>
            <person name="Park S.-J."/>
        </authorList>
    </citation>
    <scope>NUCLEOTIDE SEQUENCE [LARGE SCALE GENOMIC DNA]</scope>
    <source>
        <strain evidence="3">Hb3</strain>
    </source>
</reference>
<evidence type="ECO:0000256" key="1">
    <source>
        <dbReference type="ARBA" id="ARBA00022837"/>
    </source>
</evidence>
<dbReference type="NCBIfam" id="TIGR03661">
    <property type="entry name" value="T1SS_VCA0849"/>
    <property type="match status" value="1"/>
</dbReference>
<dbReference type="InterPro" id="IPR010221">
    <property type="entry name" value="VCBS_dom"/>
</dbReference>
<dbReference type="InterPro" id="IPR019960">
    <property type="entry name" value="T1SS_VCA0849"/>
</dbReference>
<dbReference type="PROSITE" id="PS00330">
    <property type="entry name" value="HEMOLYSIN_CALCIUM"/>
    <property type="match status" value="2"/>
</dbReference>
<dbReference type="InterPro" id="IPR011049">
    <property type="entry name" value="Serralysin-like_metalloprot_C"/>
</dbReference>
<dbReference type="InterPro" id="IPR001343">
    <property type="entry name" value="Hemolysn_Ca-bd"/>
</dbReference>